<proteinExistence type="predicted"/>
<protein>
    <submittedName>
        <fullName evidence="2">Putative ovule protein</fullName>
    </submittedName>
</protein>
<sequence length="101" mass="10756">MGFSISTIPSFIAANCTASEVSNFCFSTHSSGSVASTAHSLSHFESTFTGFSISIIPSLITAIQTPGSPSPISKYTLSQTQTTTQKHTQTQIYSENEQTIN</sequence>
<feature type="compositionally biased region" description="Polar residues" evidence="1">
    <location>
        <begin position="92"/>
        <end position="101"/>
    </location>
</feature>
<evidence type="ECO:0000256" key="1">
    <source>
        <dbReference type="SAM" id="MobiDB-lite"/>
    </source>
</evidence>
<feature type="region of interest" description="Disordered" evidence="1">
    <location>
        <begin position="71"/>
        <end position="101"/>
    </location>
</feature>
<feature type="compositionally biased region" description="Low complexity" evidence="1">
    <location>
        <begin position="79"/>
        <end position="91"/>
    </location>
</feature>
<evidence type="ECO:0000313" key="2">
    <source>
        <dbReference type="EMBL" id="JAP08225.1"/>
    </source>
</evidence>
<name>A0A0V0GJ41_SOLCH</name>
<dbReference type="EMBL" id="GEDG01037282">
    <property type="protein sequence ID" value="JAP08225.1"/>
    <property type="molecule type" value="Transcribed_RNA"/>
</dbReference>
<organism evidence="2">
    <name type="scientific">Solanum chacoense</name>
    <name type="common">Chaco potato</name>
    <dbReference type="NCBI Taxonomy" id="4108"/>
    <lineage>
        <taxon>Eukaryota</taxon>
        <taxon>Viridiplantae</taxon>
        <taxon>Streptophyta</taxon>
        <taxon>Embryophyta</taxon>
        <taxon>Tracheophyta</taxon>
        <taxon>Spermatophyta</taxon>
        <taxon>Magnoliopsida</taxon>
        <taxon>eudicotyledons</taxon>
        <taxon>Gunneridae</taxon>
        <taxon>Pentapetalae</taxon>
        <taxon>asterids</taxon>
        <taxon>lamiids</taxon>
        <taxon>Solanales</taxon>
        <taxon>Solanaceae</taxon>
        <taxon>Solanoideae</taxon>
        <taxon>Solaneae</taxon>
        <taxon>Solanum</taxon>
    </lineage>
</organism>
<dbReference type="AlphaFoldDB" id="A0A0V0GJ41"/>
<reference evidence="2" key="1">
    <citation type="submission" date="2015-12" db="EMBL/GenBank/DDBJ databases">
        <title>Gene expression during late stages of embryo sac development: a critical building block for successful pollen-pistil interactions.</title>
        <authorList>
            <person name="Liu Y."/>
            <person name="Joly V."/>
            <person name="Sabar M."/>
            <person name="Matton D.P."/>
        </authorList>
    </citation>
    <scope>NUCLEOTIDE SEQUENCE</scope>
</reference>
<accession>A0A0V0GJ41</accession>